<dbReference type="Proteomes" id="UP000623681">
    <property type="component" value="Unassembled WGS sequence"/>
</dbReference>
<accession>A0A937FFM2</accession>
<keyword evidence="1" id="KW-0472">Membrane</keyword>
<dbReference type="EMBL" id="JAESWA010000022">
    <property type="protein sequence ID" value="MBL4932479.1"/>
    <property type="molecule type" value="Genomic_DNA"/>
</dbReference>
<evidence type="ECO:0000259" key="2">
    <source>
        <dbReference type="Pfam" id="PF07584"/>
    </source>
</evidence>
<dbReference type="PANTHER" id="PTHR37464:SF1">
    <property type="entry name" value="BLL2463 PROTEIN"/>
    <property type="match status" value="1"/>
</dbReference>
<dbReference type="PANTHER" id="PTHR37464">
    <property type="entry name" value="BLL2463 PROTEIN"/>
    <property type="match status" value="1"/>
</dbReference>
<keyword evidence="1" id="KW-0812">Transmembrane</keyword>
<dbReference type="AlphaFoldDB" id="A0A937FFM2"/>
<dbReference type="Pfam" id="PF13519">
    <property type="entry name" value="VWA_2"/>
    <property type="match status" value="1"/>
</dbReference>
<organism evidence="4 5">
    <name type="scientific">Clostridium paridis</name>
    <dbReference type="NCBI Taxonomy" id="2803863"/>
    <lineage>
        <taxon>Bacteria</taxon>
        <taxon>Bacillati</taxon>
        <taxon>Bacillota</taxon>
        <taxon>Clostridia</taxon>
        <taxon>Eubacteriales</taxon>
        <taxon>Clostridiaceae</taxon>
        <taxon>Clostridium</taxon>
    </lineage>
</organism>
<dbReference type="InterPro" id="IPR036465">
    <property type="entry name" value="vWFA_dom_sf"/>
</dbReference>
<proteinExistence type="predicted"/>
<evidence type="ECO:0000256" key="1">
    <source>
        <dbReference type="SAM" id="Phobius"/>
    </source>
</evidence>
<dbReference type="RefSeq" id="WP_202767834.1">
    <property type="nucleotide sequence ID" value="NZ_JAESWA010000022.1"/>
</dbReference>
<sequence>MSLGRLWPLVFSLALVGIILLYMLKQKRKSEDVPSLILWKEVYRNIKAKSPWEKLRKNILMILQLIIVALLIFSLLEPITLLGGKEFRNLIIVFDITGSMKAKVQEKSKFELAQEEMEKLISSTKEGANVTILTSGKYSKVELSNEKNKSVILDKIKTLSPEDTTGKIEDSLSLVKSLCNAQEGSEVVFLTDKDFPIEGINGDVINLSSKGNNASVDLVSYKETDKGISVISKITNRGAYEYKGDFSLYGDDKLLAVKEINLSKDESKVLTFELESKNISILKGELSEKDAISEDNTYYSFVKREKNQKVLLLSEKNLFMEKALKTVKGIEVSKVDSLQNYNPKDEYDIYIFDGVIPDKLPEKGNIIFINAPSNEFFKVANEVEGGNGNAKIDTPLTDKIKNLKFGVKSINQIQKEGYLKGFLSIKDREEAFYGEKDGRKIIAIPFKLSDSDIVLKPEFPIMVHNFINYLSLGGILSSGEFSAGESVPLNPNIDGGDINITNPEGKEKSMPIRFPMKEFEETNEVGIYKVTQDIKGEKKEEKFGVNFPSIEESDVTEEGSEKGDNKEFKVRGGRNLTEYMVILSLIVLMIEWFIYTKKN</sequence>
<evidence type="ECO:0000259" key="3">
    <source>
        <dbReference type="Pfam" id="PF13519"/>
    </source>
</evidence>
<reference evidence="4" key="1">
    <citation type="submission" date="2021-01" db="EMBL/GenBank/DDBJ databases">
        <title>Genome public.</title>
        <authorList>
            <person name="Liu C."/>
            <person name="Sun Q."/>
        </authorList>
    </citation>
    <scope>NUCLEOTIDE SEQUENCE</scope>
    <source>
        <strain evidence="4">YIM B02565</strain>
    </source>
</reference>
<gene>
    <name evidence="4" type="ORF">JK634_11720</name>
</gene>
<keyword evidence="5" id="KW-1185">Reference proteome</keyword>
<feature type="transmembrane region" description="Helical" evidence="1">
    <location>
        <begin position="576"/>
        <end position="595"/>
    </location>
</feature>
<feature type="domain" description="VWFA" evidence="3">
    <location>
        <begin position="90"/>
        <end position="192"/>
    </location>
</feature>
<dbReference type="InterPro" id="IPR024163">
    <property type="entry name" value="Aerotolerance_reg_N"/>
</dbReference>
<feature type="domain" description="Aerotolerance regulator N-terminal" evidence="2">
    <location>
        <begin position="6"/>
        <end position="78"/>
    </location>
</feature>
<dbReference type="InterPro" id="IPR002035">
    <property type="entry name" value="VWF_A"/>
</dbReference>
<name>A0A937FFM2_9CLOT</name>
<dbReference type="SUPFAM" id="SSF53300">
    <property type="entry name" value="vWA-like"/>
    <property type="match status" value="1"/>
</dbReference>
<feature type="transmembrane region" description="Helical" evidence="1">
    <location>
        <begin position="59"/>
        <end position="76"/>
    </location>
</feature>
<keyword evidence="1" id="KW-1133">Transmembrane helix</keyword>
<feature type="transmembrane region" description="Helical" evidence="1">
    <location>
        <begin position="6"/>
        <end position="24"/>
    </location>
</feature>
<dbReference type="Pfam" id="PF07584">
    <property type="entry name" value="BatA"/>
    <property type="match status" value="1"/>
</dbReference>
<evidence type="ECO:0000313" key="4">
    <source>
        <dbReference type="EMBL" id="MBL4932479.1"/>
    </source>
</evidence>
<protein>
    <submittedName>
        <fullName evidence="4">BatA and WFA domain-containing protein</fullName>
    </submittedName>
</protein>
<comment type="caution">
    <text evidence="4">The sequence shown here is derived from an EMBL/GenBank/DDBJ whole genome shotgun (WGS) entry which is preliminary data.</text>
</comment>
<dbReference type="Gene3D" id="3.40.50.410">
    <property type="entry name" value="von Willebrand factor, type A domain"/>
    <property type="match status" value="1"/>
</dbReference>
<evidence type="ECO:0000313" key="5">
    <source>
        <dbReference type="Proteomes" id="UP000623681"/>
    </source>
</evidence>